<accession>A0ABD5QSC1</accession>
<reference evidence="3 4" key="1">
    <citation type="journal article" date="2019" name="Int. J. Syst. Evol. Microbiol.">
        <title>The Global Catalogue of Microorganisms (GCM) 10K type strain sequencing project: providing services to taxonomists for standard genome sequencing and annotation.</title>
        <authorList>
            <consortium name="The Broad Institute Genomics Platform"/>
            <consortium name="The Broad Institute Genome Sequencing Center for Infectious Disease"/>
            <person name="Wu L."/>
            <person name="Ma J."/>
        </authorList>
    </citation>
    <scope>NUCLEOTIDE SEQUENCE [LARGE SCALE GENOMIC DNA]</scope>
    <source>
        <strain evidence="3 4">CGMCC 1.16026</strain>
    </source>
</reference>
<sequence>MSTTGTSGVFAREYDAIGRAVEAGFAGGKLIAVSFPDRVPEDAEDDHPVLDRIGDHLAAGDERFDDVEIGLTVPTDERRVLEALRELPVGESSSVSRLTRLAGLDDNDAEDLELVTRALRENPLPIVLPDHRVEGGPYATPGEVRTTLRRVEGL</sequence>
<dbReference type="RefSeq" id="WP_122105032.1">
    <property type="nucleotide sequence ID" value="NZ_JBHSKV010000013.1"/>
</dbReference>
<comment type="caution">
    <text evidence="3">The sequence shown here is derived from an EMBL/GenBank/DDBJ whole genome shotgun (WGS) entry which is preliminary data.</text>
</comment>
<keyword evidence="1" id="KW-0227">DNA damage</keyword>
<evidence type="ECO:0000259" key="2">
    <source>
        <dbReference type="Pfam" id="PF01035"/>
    </source>
</evidence>
<proteinExistence type="predicted"/>
<dbReference type="SUPFAM" id="SSF46767">
    <property type="entry name" value="Methylated DNA-protein cysteine methyltransferase, C-terminal domain"/>
    <property type="match status" value="1"/>
</dbReference>
<dbReference type="GO" id="GO:0006974">
    <property type="term" value="P:DNA damage response"/>
    <property type="evidence" value="ECO:0007669"/>
    <property type="project" value="UniProtKB-KW"/>
</dbReference>
<feature type="domain" description="Methylated-DNA-[protein]-cysteine S-methyltransferase DNA binding" evidence="2">
    <location>
        <begin position="78"/>
        <end position="133"/>
    </location>
</feature>
<dbReference type="Proteomes" id="UP001596145">
    <property type="component" value="Unassembled WGS sequence"/>
</dbReference>
<gene>
    <name evidence="3" type="ORF">ACFPJA_09185</name>
</gene>
<evidence type="ECO:0000256" key="1">
    <source>
        <dbReference type="ARBA" id="ARBA00022763"/>
    </source>
</evidence>
<keyword evidence="4" id="KW-1185">Reference proteome</keyword>
<organism evidence="3 4">
    <name type="scientific">Halorubrum glutamatedens</name>
    <dbReference type="NCBI Taxonomy" id="2707018"/>
    <lineage>
        <taxon>Archaea</taxon>
        <taxon>Methanobacteriati</taxon>
        <taxon>Methanobacteriota</taxon>
        <taxon>Stenosarchaea group</taxon>
        <taxon>Halobacteria</taxon>
        <taxon>Halobacteriales</taxon>
        <taxon>Haloferacaceae</taxon>
        <taxon>Halorubrum</taxon>
    </lineage>
</organism>
<dbReference type="InterPro" id="IPR036217">
    <property type="entry name" value="MethylDNA_cys_MeTrfase_DNAb"/>
</dbReference>
<protein>
    <submittedName>
        <fullName evidence="3">MGMT family protein</fullName>
    </submittedName>
</protein>
<dbReference type="Gene3D" id="1.10.10.10">
    <property type="entry name" value="Winged helix-like DNA-binding domain superfamily/Winged helix DNA-binding domain"/>
    <property type="match status" value="1"/>
</dbReference>
<evidence type="ECO:0000313" key="4">
    <source>
        <dbReference type="Proteomes" id="UP001596145"/>
    </source>
</evidence>
<dbReference type="InterPro" id="IPR036388">
    <property type="entry name" value="WH-like_DNA-bd_sf"/>
</dbReference>
<dbReference type="AlphaFoldDB" id="A0ABD5QSC1"/>
<dbReference type="EMBL" id="JBHSKV010000013">
    <property type="protein sequence ID" value="MFC5134882.1"/>
    <property type="molecule type" value="Genomic_DNA"/>
</dbReference>
<evidence type="ECO:0000313" key="3">
    <source>
        <dbReference type="EMBL" id="MFC5134882.1"/>
    </source>
</evidence>
<dbReference type="InterPro" id="IPR014048">
    <property type="entry name" value="MethylDNA_cys_MeTrfase_DNA-bd"/>
</dbReference>
<dbReference type="Pfam" id="PF01035">
    <property type="entry name" value="DNA_binding_1"/>
    <property type="match status" value="1"/>
</dbReference>
<name>A0ABD5QSC1_9EURY</name>